<dbReference type="AlphaFoldDB" id="A0A1G5BBJ7"/>
<evidence type="ECO:0000313" key="2">
    <source>
        <dbReference type="Proteomes" id="UP000198538"/>
    </source>
</evidence>
<dbReference type="PROSITE" id="PS51257">
    <property type="entry name" value="PROKAR_LIPOPROTEIN"/>
    <property type="match status" value="1"/>
</dbReference>
<protein>
    <recommendedName>
        <fullName evidence="3">DUF3221 domain-containing protein</fullName>
    </recommendedName>
</protein>
<reference evidence="2" key="1">
    <citation type="submission" date="2016-10" db="EMBL/GenBank/DDBJ databases">
        <authorList>
            <person name="Varghese N."/>
            <person name="Submissions S."/>
        </authorList>
    </citation>
    <scope>NUCLEOTIDE SEQUENCE [LARGE SCALE GENOMIC DNA]</scope>
    <source>
        <strain evidence="2">BL9</strain>
    </source>
</reference>
<gene>
    <name evidence="1" type="ORF">SAMN05720606_101304</name>
</gene>
<evidence type="ECO:0000313" key="1">
    <source>
        <dbReference type="EMBL" id="SCX87493.1"/>
    </source>
</evidence>
<name>A0A1G5BBJ7_9BACL</name>
<keyword evidence="2" id="KW-1185">Reference proteome</keyword>
<dbReference type="EMBL" id="FMVM01000001">
    <property type="protein sequence ID" value="SCX87493.1"/>
    <property type="molecule type" value="Genomic_DNA"/>
</dbReference>
<evidence type="ECO:0008006" key="3">
    <source>
        <dbReference type="Google" id="ProtNLM"/>
    </source>
</evidence>
<dbReference type="Proteomes" id="UP000198538">
    <property type="component" value="Unassembled WGS sequence"/>
</dbReference>
<proteinExistence type="predicted"/>
<organism evidence="1 2">
    <name type="scientific">Paenibacillus polysaccharolyticus</name>
    <dbReference type="NCBI Taxonomy" id="582692"/>
    <lineage>
        <taxon>Bacteria</taxon>
        <taxon>Bacillati</taxon>
        <taxon>Bacillota</taxon>
        <taxon>Bacilli</taxon>
        <taxon>Bacillales</taxon>
        <taxon>Paenibacillaceae</taxon>
        <taxon>Paenibacillus</taxon>
    </lineage>
</organism>
<sequence>MKHKFILSKMPVMLVTTMLVTTLILIGCETEGDRGVMATGDAEISNESVQQKVHEEPNFEAIVLHKNESTITVSPTKSTEQQYILGTTGVDYSAQIGDVVRVWTTGQYEDSYPSRGVATQIDQVK</sequence>
<accession>A0A1G5BBJ7</accession>